<dbReference type="FunFam" id="3.40.250.10:FF:000015">
    <property type="entry name" value="Sulfurtransferase"/>
    <property type="match status" value="1"/>
</dbReference>
<dbReference type="InterPro" id="IPR001307">
    <property type="entry name" value="Thiosulphate_STrfase_CS"/>
</dbReference>
<keyword evidence="10" id="KW-1185">Reference proteome</keyword>
<gene>
    <name evidence="9" type="primary">sseA</name>
    <name evidence="9" type="ORF">H1W37_05095</name>
</gene>
<evidence type="ECO:0000256" key="5">
    <source>
        <dbReference type="ARBA" id="ARBA00051793"/>
    </source>
</evidence>
<reference evidence="9 10" key="1">
    <citation type="submission" date="2020-07" db="EMBL/GenBank/DDBJ databases">
        <authorList>
            <person name="Li M."/>
        </authorList>
    </citation>
    <scope>NUCLEOTIDE SEQUENCE [LARGE SCALE GENOMIC DNA]</scope>
    <source>
        <strain evidence="9 10">DSM 23284</strain>
    </source>
</reference>
<dbReference type="Gene3D" id="3.40.250.10">
    <property type="entry name" value="Rhodanese-like domain"/>
    <property type="match status" value="2"/>
</dbReference>
<dbReference type="InterPro" id="IPR036873">
    <property type="entry name" value="Rhodanese-like_dom_sf"/>
</dbReference>
<feature type="compositionally biased region" description="Basic and acidic residues" evidence="7">
    <location>
        <begin position="174"/>
        <end position="187"/>
    </location>
</feature>
<comment type="catalytic activity">
    <reaction evidence="5">
        <text>2-oxo-3-sulfanylpropanoate + [thioredoxin]-dithiol = [thioredoxin]-disulfide + hydrogen sulfide + pyruvate + H(+)</text>
        <dbReference type="Rhea" id="RHEA:21740"/>
        <dbReference type="Rhea" id="RHEA-COMP:10698"/>
        <dbReference type="Rhea" id="RHEA-COMP:10700"/>
        <dbReference type="ChEBI" id="CHEBI:15361"/>
        <dbReference type="ChEBI" id="CHEBI:15378"/>
        <dbReference type="ChEBI" id="CHEBI:29919"/>
        <dbReference type="ChEBI" id="CHEBI:29950"/>
        <dbReference type="ChEBI" id="CHEBI:50058"/>
        <dbReference type="ChEBI" id="CHEBI:57678"/>
        <dbReference type="EC" id="2.8.1.2"/>
    </reaction>
    <physiologicalReaction direction="left-to-right" evidence="5">
        <dbReference type="Rhea" id="RHEA:21741"/>
    </physiologicalReaction>
</comment>
<evidence type="ECO:0000259" key="8">
    <source>
        <dbReference type="PROSITE" id="PS50206"/>
    </source>
</evidence>
<dbReference type="InterPro" id="IPR001763">
    <property type="entry name" value="Rhodanese-like_dom"/>
</dbReference>
<dbReference type="SMART" id="SM00450">
    <property type="entry name" value="RHOD"/>
    <property type="match status" value="2"/>
</dbReference>
<dbReference type="Pfam" id="PF00581">
    <property type="entry name" value="Rhodanese"/>
    <property type="match status" value="2"/>
</dbReference>
<dbReference type="PROSITE" id="PS00683">
    <property type="entry name" value="RHODANESE_2"/>
    <property type="match status" value="1"/>
</dbReference>
<evidence type="ECO:0000313" key="9">
    <source>
        <dbReference type="EMBL" id="MBA4611017.1"/>
    </source>
</evidence>
<evidence type="ECO:0000256" key="3">
    <source>
        <dbReference type="ARBA" id="ARBA00022679"/>
    </source>
</evidence>
<keyword evidence="4" id="KW-0677">Repeat</keyword>
<dbReference type="SUPFAM" id="SSF52821">
    <property type="entry name" value="Rhodanese/Cell cycle control phosphatase"/>
    <property type="match status" value="2"/>
</dbReference>
<evidence type="ECO:0000256" key="1">
    <source>
        <dbReference type="ARBA" id="ARBA00004496"/>
    </source>
</evidence>
<dbReference type="FunFam" id="3.40.250.10:FF:000001">
    <property type="entry name" value="Sulfurtransferase"/>
    <property type="match status" value="1"/>
</dbReference>
<dbReference type="PANTHER" id="PTHR11364">
    <property type="entry name" value="THIOSULFATE SULFERTANSFERASE"/>
    <property type="match status" value="1"/>
</dbReference>
<keyword evidence="3 6" id="KW-0808">Transferase</keyword>
<protein>
    <recommendedName>
        <fullName evidence="6">Sulfurtransferase</fullName>
    </recommendedName>
</protein>
<dbReference type="Proteomes" id="UP000559404">
    <property type="component" value="Unassembled WGS sequence"/>
</dbReference>
<dbReference type="PROSITE" id="PS50206">
    <property type="entry name" value="RHODANESE_3"/>
    <property type="match status" value="2"/>
</dbReference>
<dbReference type="GO" id="GO:0005737">
    <property type="term" value="C:cytoplasm"/>
    <property type="evidence" value="ECO:0007669"/>
    <property type="project" value="UniProtKB-SubCell"/>
</dbReference>
<organism evidence="9 10">
    <name type="scientific">Stappia taiwanensis</name>
    <dbReference type="NCBI Taxonomy" id="992267"/>
    <lineage>
        <taxon>Bacteria</taxon>
        <taxon>Pseudomonadati</taxon>
        <taxon>Pseudomonadota</taxon>
        <taxon>Alphaproteobacteria</taxon>
        <taxon>Hyphomicrobiales</taxon>
        <taxon>Stappiaceae</taxon>
        <taxon>Stappia</taxon>
    </lineage>
</organism>
<dbReference type="NCBIfam" id="NF008557">
    <property type="entry name" value="PRK11493.1"/>
    <property type="match status" value="1"/>
</dbReference>
<comment type="subcellular location">
    <subcellularLocation>
        <location evidence="1">Cytoplasm</location>
    </subcellularLocation>
</comment>
<reference evidence="9 10" key="2">
    <citation type="submission" date="2020-08" db="EMBL/GenBank/DDBJ databases">
        <title>Stappia taiwanensis sp. nov., isolated from a coastal thermal spring.</title>
        <authorList>
            <person name="Kampfer P."/>
        </authorList>
    </citation>
    <scope>NUCLEOTIDE SEQUENCE [LARGE SCALE GENOMIC DNA]</scope>
    <source>
        <strain evidence="9 10">DSM 23284</strain>
    </source>
</reference>
<dbReference type="InterPro" id="IPR045078">
    <property type="entry name" value="TST/MPST-like"/>
</dbReference>
<dbReference type="CDD" id="cd01448">
    <property type="entry name" value="TST_Repeat_1"/>
    <property type="match status" value="1"/>
</dbReference>
<dbReference type="GO" id="GO:0004792">
    <property type="term" value="F:thiosulfate-cyanide sulfurtransferase activity"/>
    <property type="evidence" value="ECO:0007669"/>
    <property type="project" value="InterPro"/>
</dbReference>
<feature type="domain" description="Rhodanese" evidence="8">
    <location>
        <begin position="163"/>
        <end position="276"/>
    </location>
</feature>
<sequence length="280" mass="29772">MATSPLVSTDWLAARLSSPDVVVVNAWLPPVGQPDAQPEYAQEHIPGAIFFDVNALSDQASDLPHMLPPAHVFSSMMRKLGIGDGQTIVVYDGMGLYSAARVWWTFRAMGVERVHVLNGGLPKWKAEGHPLEDLPPVPRGERHFSARLDNSLVADLEKVRRALASGAQVLDARSRGRFSGEEAEPRAGLKSGHMPGARNLPFTELLEGGCLRPAAELAAAFDATGIDRGKPVITTCGSGVTAAILSLALAEAGQAKAPVYDGSWSEWGAHPDTEVVQGDA</sequence>
<accession>A0A838XMG5</accession>
<dbReference type="GO" id="GO:0016784">
    <property type="term" value="F:3-mercaptopyruvate sulfurtransferase activity"/>
    <property type="evidence" value="ECO:0007669"/>
    <property type="project" value="UniProtKB-EC"/>
</dbReference>
<evidence type="ECO:0000256" key="4">
    <source>
        <dbReference type="ARBA" id="ARBA00022737"/>
    </source>
</evidence>
<dbReference type="EMBL" id="JACEON010000003">
    <property type="protein sequence ID" value="MBA4611017.1"/>
    <property type="molecule type" value="Genomic_DNA"/>
</dbReference>
<keyword evidence="9" id="KW-0670">Pyruvate</keyword>
<dbReference type="AlphaFoldDB" id="A0A838XMG5"/>
<name>A0A838XMG5_9HYPH</name>
<dbReference type="PANTHER" id="PTHR11364:SF27">
    <property type="entry name" value="SULFURTRANSFERASE"/>
    <property type="match status" value="1"/>
</dbReference>
<dbReference type="CDD" id="cd01449">
    <property type="entry name" value="TST_Repeat_2"/>
    <property type="match status" value="1"/>
</dbReference>
<evidence type="ECO:0000313" key="10">
    <source>
        <dbReference type="Proteomes" id="UP000559404"/>
    </source>
</evidence>
<dbReference type="PROSITE" id="PS00380">
    <property type="entry name" value="RHODANESE_1"/>
    <property type="match status" value="1"/>
</dbReference>
<proteinExistence type="predicted"/>
<evidence type="ECO:0000256" key="6">
    <source>
        <dbReference type="RuleBase" id="RU000507"/>
    </source>
</evidence>
<evidence type="ECO:0000256" key="2">
    <source>
        <dbReference type="ARBA" id="ARBA00022490"/>
    </source>
</evidence>
<evidence type="ECO:0000256" key="7">
    <source>
        <dbReference type="SAM" id="MobiDB-lite"/>
    </source>
</evidence>
<keyword evidence="2" id="KW-0963">Cytoplasm</keyword>
<dbReference type="RefSeq" id="WP_181759201.1">
    <property type="nucleotide sequence ID" value="NZ_BMCR01000004.1"/>
</dbReference>
<feature type="region of interest" description="Disordered" evidence="7">
    <location>
        <begin position="174"/>
        <end position="194"/>
    </location>
</feature>
<feature type="domain" description="Rhodanese" evidence="8">
    <location>
        <begin position="34"/>
        <end position="133"/>
    </location>
</feature>
<comment type="caution">
    <text evidence="9">The sequence shown here is derived from an EMBL/GenBank/DDBJ whole genome shotgun (WGS) entry which is preliminary data.</text>
</comment>